<dbReference type="InterPro" id="IPR051332">
    <property type="entry name" value="Fosfomycin_Res_Enzymes"/>
</dbReference>
<feature type="domain" description="VOC" evidence="1">
    <location>
        <begin position="1"/>
        <end position="110"/>
    </location>
</feature>
<dbReference type="PANTHER" id="PTHR36113">
    <property type="entry name" value="LYASE, PUTATIVE-RELATED-RELATED"/>
    <property type="match status" value="1"/>
</dbReference>
<accession>A0ABP9XJB6</accession>
<dbReference type="InterPro" id="IPR029068">
    <property type="entry name" value="Glyas_Bleomycin-R_OHBP_Dase"/>
</dbReference>
<name>A0ABP9XJB6_9DEIO</name>
<protein>
    <recommendedName>
        <fullName evidence="1">VOC domain-containing protein</fullName>
    </recommendedName>
</protein>
<dbReference type="Gene3D" id="3.10.180.10">
    <property type="entry name" value="2,3-Dihydroxybiphenyl 1,2-Dioxygenase, domain 1"/>
    <property type="match status" value="1"/>
</dbReference>
<comment type="caution">
    <text evidence="2">The sequence shown here is derived from an EMBL/GenBank/DDBJ whole genome shotgun (WGS) entry which is preliminary data.</text>
</comment>
<evidence type="ECO:0000313" key="2">
    <source>
        <dbReference type="EMBL" id="GAA5535071.1"/>
    </source>
</evidence>
<dbReference type="InterPro" id="IPR037523">
    <property type="entry name" value="VOC_core"/>
</dbReference>
<evidence type="ECO:0000313" key="3">
    <source>
        <dbReference type="Proteomes" id="UP001404956"/>
    </source>
</evidence>
<dbReference type="PROSITE" id="PS51819">
    <property type="entry name" value="VOC"/>
    <property type="match status" value="1"/>
</dbReference>
<evidence type="ECO:0000259" key="1">
    <source>
        <dbReference type="PROSITE" id="PS51819"/>
    </source>
</evidence>
<organism evidence="2 3">
    <name type="scientific">Deinococcus aluminii</name>
    <dbReference type="NCBI Taxonomy" id="1656885"/>
    <lineage>
        <taxon>Bacteria</taxon>
        <taxon>Thermotogati</taxon>
        <taxon>Deinococcota</taxon>
        <taxon>Deinococci</taxon>
        <taxon>Deinococcales</taxon>
        <taxon>Deinococcaceae</taxon>
        <taxon>Deinococcus</taxon>
    </lineage>
</organism>
<dbReference type="EMBL" id="BAABRV010000014">
    <property type="protein sequence ID" value="GAA5535071.1"/>
    <property type="molecule type" value="Genomic_DNA"/>
</dbReference>
<dbReference type="Proteomes" id="UP001404956">
    <property type="component" value="Unassembled WGS sequence"/>
</dbReference>
<keyword evidence="3" id="KW-1185">Reference proteome</keyword>
<dbReference type="PANTHER" id="PTHR36113:SF3">
    <property type="entry name" value="SLL5075 PROTEIN"/>
    <property type="match status" value="1"/>
</dbReference>
<gene>
    <name evidence="2" type="ORF">Dalu01_03492</name>
</gene>
<proteinExistence type="predicted"/>
<dbReference type="CDD" id="cd06587">
    <property type="entry name" value="VOC"/>
    <property type="match status" value="1"/>
</dbReference>
<reference evidence="2 3" key="1">
    <citation type="submission" date="2024-02" db="EMBL/GenBank/DDBJ databases">
        <title>Deinococcus aluminii NBRC 112889.</title>
        <authorList>
            <person name="Ichikawa N."/>
            <person name="Katano-Makiyama Y."/>
            <person name="Hidaka K."/>
        </authorList>
    </citation>
    <scope>NUCLEOTIDE SEQUENCE [LARGE SCALE GENOMIC DNA]</scope>
    <source>
        <strain evidence="2 3">NBRC 112889</strain>
    </source>
</reference>
<dbReference type="SUPFAM" id="SSF54593">
    <property type="entry name" value="Glyoxalase/Bleomycin resistance protein/Dihydroxybiphenyl dioxygenase"/>
    <property type="match status" value="1"/>
</dbReference>
<sequence length="113" mass="12314">MPDVAEARAFFQKLLGFEHLEDKGGALSVLKDEDGFILIVSNFGRTAVFPEYPREFHLGLSLASPAEVDEMEARLQAAGSLPEHGPARIRGGYTFSFRAFGCVLLEFTSYGGA</sequence>